<dbReference type="SUPFAM" id="SSF161098">
    <property type="entry name" value="MetI-like"/>
    <property type="match status" value="1"/>
</dbReference>
<evidence type="ECO:0000313" key="11">
    <source>
        <dbReference type="Proteomes" id="UP000006919"/>
    </source>
</evidence>
<dbReference type="GO" id="GO:0043190">
    <property type="term" value="C:ATP-binding cassette (ABC) transporter complex"/>
    <property type="evidence" value="ECO:0007669"/>
    <property type="project" value="InterPro"/>
</dbReference>
<comment type="similarity">
    <text evidence="8">Belongs to the binding-protein-dependent transport system permease family.</text>
</comment>
<protein>
    <submittedName>
        <fullName evidence="10">Polar amino acid ABC transporter, inner membrane subunit</fullName>
    </submittedName>
</protein>
<keyword evidence="7 8" id="KW-0472">Membrane</keyword>
<dbReference type="KEGG" id="ral:Rumal_2406"/>
<comment type="subcellular location">
    <subcellularLocation>
        <location evidence="1 8">Cell membrane</location>
        <topology evidence="1 8">Multi-pass membrane protein</topology>
    </subcellularLocation>
</comment>
<evidence type="ECO:0000256" key="1">
    <source>
        <dbReference type="ARBA" id="ARBA00004651"/>
    </source>
</evidence>
<dbReference type="InterPro" id="IPR010065">
    <property type="entry name" value="AA_ABC_transptr_permease_3TM"/>
</dbReference>
<keyword evidence="6 8" id="KW-1133">Transmembrane helix</keyword>
<keyword evidence="2 8" id="KW-0813">Transport</keyword>
<dbReference type="STRING" id="697329.Rumal_2406"/>
<feature type="domain" description="ABC transmembrane type-1" evidence="9">
    <location>
        <begin position="25"/>
        <end position="216"/>
    </location>
</feature>
<accession>E6UE21</accession>
<feature type="transmembrane region" description="Helical" evidence="8">
    <location>
        <begin position="61"/>
        <end position="86"/>
    </location>
</feature>
<feature type="transmembrane region" description="Helical" evidence="8">
    <location>
        <begin position="198"/>
        <end position="219"/>
    </location>
</feature>
<dbReference type="InterPro" id="IPR043429">
    <property type="entry name" value="ArtM/GltK/GlnP/TcyL/YhdX-like"/>
</dbReference>
<organism evidence="10 11">
    <name type="scientific">Ruminococcus albus (strain ATCC 27210 / DSM 20455 / JCM 14654 / NCDO 2250 / 7)</name>
    <dbReference type="NCBI Taxonomy" id="697329"/>
    <lineage>
        <taxon>Bacteria</taxon>
        <taxon>Bacillati</taxon>
        <taxon>Bacillota</taxon>
        <taxon>Clostridia</taxon>
        <taxon>Eubacteriales</taxon>
        <taxon>Oscillospiraceae</taxon>
        <taxon>Ruminococcus</taxon>
    </lineage>
</organism>
<keyword evidence="5" id="KW-0029">Amino-acid transport</keyword>
<dbReference type="PANTHER" id="PTHR30614:SF0">
    <property type="entry name" value="L-CYSTINE TRANSPORT SYSTEM PERMEASE PROTEIN TCYL"/>
    <property type="match status" value="1"/>
</dbReference>
<evidence type="ECO:0000256" key="6">
    <source>
        <dbReference type="ARBA" id="ARBA00022989"/>
    </source>
</evidence>
<dbReference type="GO" id="GO:0022857">
    <property type="term" value="F:transmembrane transporter activity"/>
    <property type="evidence" value="ECO:0007669"/>
    <property type="project" value="InterPro"/>
</dbReference>
<dbReference type="PROSITE" id="PS50928">
    <property type="entry name" value="ABC_TM1"/>
    <property type="match status" value="1"/>
</dbReference>
<evidence type="ECO:0000256" key="7">
    <source>
        <dbReference type="ARBA" id="ARBA00023136"/>
    </source>
</evidence>
<evidence type="ECO:0000256" key="8">
    <source>
        <dbReference type="RuleBase" id="RU363032"/>
    </source>
</evidence>
<evidence type="ECO:0000313" key="10">
    <source>
        <dbReference type="EMBL" id="ADU22886.1"/>
    </source>
</evidence>
<dbReference type="NCBIfam" id="TIGR01726">
    <property type="entry name" value="HEQRo_perm_3TM"/>
    <property type="match status" value="1"/>
</dbReference>
<dbReference type="RefSeq" id="WP_013499021.1">
    <property type="nucleotide sequence ID" value="NC_014833.1"/>
</dbReference>
<dbReference type="Pfam" id="PF00528">
    <property type="entry name" value="BPD_transp_1"/>
    <property type="match status" value="1"/>
</dbReference>
<dbReference type="Gene3D" id="1.10.3720.10">
    <property type="entry name" value="MetI-like"/>
    <property type="match status" value="1"/>
</dbReference>
<sequence length="227" mass="25872">MMILAEQMGTFEKLLDVCQKLMSGVGASFMIFFLTLLFALPLGMLIAFGRMSKFKPLSLLVKLYISIVRGTPLMLQLLVVFFGPYYLFGMRTSSEYRFYAVIIGFSLNYAAYFAEIYRAGIQAVPKGQHEACEILGYSKSQKFFKIVFPQMMKNIIPAITNEVITLVKDTSLAFAIAYTEMFTVAKQVAAAQSTIMPLFVAGLFYYVFNFFVAFVMEFIEKKMNYFR</sequence>
<reference evidence="10 11" key="1">
    <citation type="journal article" date="2011" name="J. Bacteriol.">
        <title>Complete genome of the cellulolytic ruminal bacterium Ruminococcus albus 7.</title>
        <authorList>
            <person name="Suen G."/>
            <person name="Stevenson D.M."/>
            <person name="Bruce D.C."/>
            <person name="Chertkov O."/>
            <person name="Copeland A."/>
            <person name="Cheng J.F."/>
            <person name="Detter C."/>
            <person name="Detter J.C."/>
            <person name="Goodwin L.A."/>
            <person name="Han C.S."/>
            <person name="Hauser L.J."/>
            <person name="Ivanova N.N."/>
            <person name="Kyrpides N.C."/>
            <person name="Land M.L."/>
            <person name="Lapidus A."/>
            <person name="Lucas S."/>
            <person name="Ovchinnikova G."/>
            <person name="Pitluck S."/>
            <person name="Tapia R."/>
            <person name="Woyke T."/>
            <person name="Boyum J."/>
            <person name="Mead D."/>
            <person name="Weimer P.J."/>
        </authorList>
    </citation>
    <scope>NUCLEOTIDE SEQUENCE [LARGE SCALE GENOMIC DNA]</scope>
    <source>
        <strain evidence="11">ATCC 27210 / DSM 20455 / JCM 14654 / NCDO 2250 / 7</strain>
    </source>
</reference>
<evidence type="ECO:0000256" key="2">
    <source>
        <dbReference type="ARBA" id="ARBA00022448"/>
    </source>
</evidence>
<evidence type="ECO:0000256" key="4">
    <source>
        <dbReference type="ARBA" id="ARBA00022692"/>
    </source>
</evidence>
<proteinExistence type="inferred from homology"/>
<dbReference type="eggNOG" id="COG0765">
    <property type="taxonomic scope" value="Bacteria"/>
</dbReference>
<dbReference type="AlphaFoldDB" id="E6UE21"/>
<keyword evidence="3" id="KW-1003">Cell membrane</keyword>
<keyword evidence="4 8" id="KW-0812">Transmembrane</keyword>
<feature type="transmembrane region" description="Helical" evidence="8">
    <location>
        <begin position="29"/>
        <end position="49"/>
    </location>
</feature>
<dbReference type="InterPro" id="IPR035906">
    <property type="entry name" value="MetI-like_sf"/>
</dbReference>
<evidence type="ECO:0000256" key="5">
    <source>
        <dbReference type="ARBA" id="ARBA00022970"/>
    </source>
</evidence>
<dbReference type="GO" id="GO:0006865">
    <property type="term" value="P:amino acid transport"/>
    <property type="evidence" value="ECO:0007669"/>
    <property type="project" value="UniProtKB-KW"/>
</dbReference>
<dbReference type="CDD" id="cd06261">
    <property type="entry name" value="TM_PBP2"/>
    <property type="match status" value="1"/>
</dbReference>
<name>E6UE21_RUMA7</name>
<evidence type="ECO:0000256" key="3">
    <source>
        <dbReference type="ARBA" id="ARBA00022475"/>
    </source>
</evidence>
<gene>
    <name evidence="10" type="ordered locus">Rumal_2406</name>
</gene>
<dbReference type="InterPro" id="IPR000515">
    <property type="entry name" value="MetI-like"/>
</dbReference>
<dbReference type="PANTHER" id="PTHR30614">
    <property type="entry name" value="MEMBRANE COMPONENT OF AMINO ACID ABC TRANSPORTER"/>
    <property type="match status" value="1"/>
</dbReference>
<dbReference type="EMBL" id="CP002403">
    <property type="protein sequence ID" value="ADU22886.1"/>
    <property type="molecule type" value="Genomic_DNA"/>
</dbReference>
<evidence type="ECO:0000259" key="9">
    <source>
        <dbReference type="PROSITE" id="PS50928"/>
    </source>
</evidence>
<dbReference type="HOGENOM" id="CLU_019602_1_1_9"/>
<feature type="transmembrane region" description="Helical" evidence="8">
    <location>
        <begin position="98"/>
        <end position="117"/>
    </location>
</feature>
<dbReference type="Proteomes" id="UP000006919">
    <property type="component" value="Chromosome"/>
</dbReference>